<organism evidence="9 10">
    <name type="scientific">Sander lucioperca</name>
    <name type="common">Pike-perch</name>
    <name type="synonym">Perca lucioperca</name>
    <dbReference type="NCBI Taxonomy" id="283035"/>
    <lineage>
        <taxon>Eukaryota</taxon>
        <taxon>Metazoa</taxon>
        <taxon>Chordata</taxon>
        <taxon>Craniata</taxon>
        <taxon>Vertebrata</taxon>
        <taxon>Euteleostomi</taxon>
        <taxon>Actinopterygii</taxon>
        <taxon>Neopterygii</taxon>
        <taxon>Teleostei</taxon>
        <taxon>Neoteleostei</taxon>
        <taxon>Acanthomorphata</taxon>
        <taxon>Eupercaria</taxon>
        <taxon>Perciformes</taxon>
        <taxon>Percoidei</taxon>
        <taxon>Percidae</taxon>
        <taxon>Luciopercinae</taxon>
        <taxon>Sander</taxon>
    </lineage>
</organism>
<dbReference type="Gene3D" id="1.10.418.10">
    <property type="entry name" value="Calponin-like domain"/>
    <property type="match status" value="1"/>
</dbReference>
<proteinExistence type="predicted"/>
<feature type="domain" description="BMERB" evidence="8">
    <location>
        <begin position="478"/>
        <end position="620"/>
    </location>
</feature>
<feature type="domain" description="Calponin-homology (CH)" evidence="6">
    <location>
        <begin position="261"/>
        <end position="366"/>
    </location>
</feature>
<feature type="coiled-coil region" evidence="5">
    <location>
        <begin position="540"/>
        <end position="573"/>
    </location>
</feature>
<dbReference type="Pfam" id="PF00307">
    <property type="entry name" value="CH"/>
    <property type="match status" value="1"/>
</dbReference>
<dbReference type="PANTHER" id="PTHR23167">
    <property type="entry name" value="CALPONIN HOMOLOGY DOMAIN-CONTAINING PROTEIN DDB_G0272472-RELATED"/>
    <property type="match status" value="1"/>
</dbReference>
<evidence type="ECO:0000259" key="8">
    <source>
        <dbReference type="PROSITE" id="PS51848"/>
    </source>
</evidence>
<comment type="subcellular location">
    <subcellularLocation>
        <location evidence="1">Endosome</location>
    </subcellularLocation>
</comment>
<dbReference type="SUPFAM" id="SSF47576">
    <property type="entry name" value="Calponin-homology domain, CH-domain"/>
    <property type="match status" value="1"/>
</dbReference>
<dbReference type="InterPro" id="IPR050540">
    <property type="entry name" value="F-actin_Monoox_Mical"/>
</dbReference>
<dbReference type="Pfam" id="PF10358">
    <property type="entry name" value="NT-C2"/>
    <property type="match status" value="1"/>
</dbReference>
<evidence type="ECO:0000256" key="4">
    <source>
        <dbReference type="ARBA" id="ARBA00023054"/>
    </source>
</evidence>
<evidence type="ECO:0008006" key="11">
    <source>
        <dbReference type="Google" id="ProtNLM"/>
    </source>
</evidence>
<dbReference type="InterPro" id="IPR019448">
    <property type="entry name" value="NT-C2"/>
</dbReference>
<dbReference type="InterPro" id="IPR001715">
    <property type="entry name" value="CH_dom"/>
</dbReference>
<dbReference type="InterPro" id="IPR022735">
    <property type="entry name" value="bMERB_dom"/>
</dbReference>
<evidence type="ECO:0000256" key="3">
    <source>
        <dbReference type="ARBA" id="ARBA00022753"/>
    </source>
</evidence>
<reference evidence="9" key="2">
    <citation type="submission" date="2025-09" db="UniProtKB">
        <authorList>
            <consortium name="Ensembl"/>
        </authorList>
    </citation>
    <scope>IDENTIFICATION</scope>
</reference>
<dbReference type="GO" id="GO:0005768">
    <property type="term" value="C:endosome"/>
    <property type="evidence" value="ECO:0007669"/>
    <property type="project" value="UniProtKB-SubCell"/>
</dbReference>
<reference evidence="9" key="1">
    <citation type="submission" date="2025-08" db="UniProtKB">
        <authorList>
            <consortium name="Ensembl"/>
        </authorList>
    </citation>
    <scope>IDENTIFICATION</scope>
</reference>
<dbReference type="CDD" id="cd21198">
    <property type="entry name" value="CH_EHBP"/>
    <property type="match status" value="1"/>
</dbReference>
<dbReference type="PROSITE" id="PS51840">
    <property type="entry name" value="C2_NT"/>
    <property type="match status" value="1"/>
</dbReference>
<keyword evidence="3" id="KW-0967">Endosome</keyword>
<keyword evidence="10" id="KW-1185">Reference proteome</keyword>
<dbReference type="Proteomes" id="UP000694568">
    <property type="component" value="Unplaced"/>
</dbReference>
<dbReference type="Ensembl" id="ENSSLUT00000004257.1">
    <property type="protein sequence ID" value="ENSSLUP00000004129.1"/>
    <property type="gene ID" value="ENSSLUG00000001830.1"/>
</dbReference>
<dbReference type="SMART" id="SM00033">
    <property type="entry name" value="CH"/>
    <property type="match status" value="1"/>
</dbReference>
<evidence type="ECO:0000313" key="9">
    <source>
        <dbReference type="Ensembl" id="ENSSLUP00000004129.1"/>
    </source>
</evidence>
<protein>
    <recommendedName>
        <fullName evidence="11">EH domain binding protein 1 like 1</fullName>
    </recommendedName>
</protein>
<accession>A0A8C9X696</accession>
<keyword evidence="4 5" id="KW-0175">Coiled coil</keyword>
<evidence type="ECO:0000256" key="1">
    <source>
        <dbReference type="ARBA" id="ARBA00004177"/>
    </source>
</evidence>
<evidence type="ECO:0000256" key="5">
    <source>
        <dbReference type="SAM" id="Coils"/>
    </source>
</evidence>
<dbReference type="GeneTree" id="ENSGT00940000161027"/>
<keyword evidence="2" id="KW-0597">Phosphoprotein</keyword>
<dbReference type="FunFam" id="1.10.418.10:FF:000023">
    <property type="entry name" value="EH domain-binding protein 1 isoform X1"/>
    <property type="match status" value="1"/>
</dbReference>
<dbReference type="AlphaFoldDB" id="A0A8C9X696"/>
<dbReference type="Pfam" id="PF12130">
    <property type="entry name" value="bMERB_dom"/>
    <property type="match status" value="1"/>
</dbReference>
<feature type="domain" description="C2 NT-type" evidence="7">
    <location>
        <begin position="8"/>
        <end position="156"/>
    </location>
</feature>
<dbReference type="PANTHER" id="PTHR23167:SF42">
    <property type="entry name" value="EH DOMAIN-BINDING PROTEIN 1-LIKE PROTEIN 1"/>
    <property type="match status" value="1"/>
</dbReference>
<evidence type="ECO:0000313" key="10">
    <source>
        <dbReference type="Proteomes" id="UP000694568"/>
    </source>
</evidence>
<dbReference type="PROSITE" id="PS50021">
    <property type="entry name" value="CH"/>
    <property type="match status" value="1"/>
</dbReference>
<evidence type="ECO:0000259" key="6">
    <source>
        <dbReference type="PROSITE" id="PS50021"/>
    </source>
</evidence>
<evidence type="ECO:0000256" key="2">
    <source>
        <dbReference type="ARBA" id="ARBA00022553"/>
    </source>
</evidence>
<sequence length="620" mass="70492">MTSVWKRLQRVGKKASKFQFVASYQELVLECTKKWQPDKLRVVWTRRNRRMCSKLHSWQPGIKNPYRGMVVWPVPENIDISVTLFKVPKPEYTDKEWTFVIEGENKGHRKVLASADINLKRFASQTPTQTDLTLTLKPLSVKVVEATLKLSLSCVFVREGKATDEDMQSLASLMSVKPTDIGNLDDFNESDEDEDKKSVTATGSSFSFLILCFAYNVFHRLSSLLGRAHMFRPQVVKSIARPSSPSPFSLDTPPLPKSHPSISDQSLLQWCQDITNGYRGIKVTNFSTSWRNGLAFCAILHHFHPDKIDFDKLDSHDIKLNNKKAFDGFEALGISRLLEPSDMVLLSVPDRLIVMTYLSQIRSYFTNQELSVLQIEHNSSQSSYGLTLSGPGPTNVDAAAFCMARLNEGVNLEEGGSSTLVVPPPRTKRLLKGYSANCVIRFKNPTSDSCSHLLLVDESINPVPAPRFVNKTAKSGLAQVTLSCLQDTSQYVLSELAALETEQKHIDSRAAVVERRLRSLMETGSDRDEEERLIQEWFTLVNKKNALIRRQDNLELLQEEQDLERRFELLNRELRVMMAIEDWQKSSTQQQREQLLLQELVSLVNQRDEIIRDIDAKERG</sequence>
<dbReference type="SMART" id="SM01203">
    <property type="entry name" value="DUF3585"/>
    <property type="match status" value="1"/>
</dbReference>
<dbReference type="InterPro" id="IPR036872">
    <property type="entry name" value="CH_dom_sf"/>
</dbReference>
<dbReference type="PROSITE" id="PS51848">
    <property type="entry name" value="BMERB"/>
    <property type="match status" value="1"/>
</dbReference>
<name>A0A8C9X696_SANLU</name>
<evidence type="ECO:0000259" key="7">
    <source>
        <dbReference type="PROSITE" id="PS51840"/>
    </source>
</evidence>